<dbReference type="KEGG" id="scas:SACC_23680"/>
<dbReference type="SUPFAM" id="SSF63965">
    <property type="entry name" value="Precorrin-8X methylmutase CbiC/CobH"/>
    <property type="match status" value="1"/>
</dbReference>
<dbReference type="InterPro" id="IPR002762">
    <property type="entry name" value="CbiX-like"/>
</dbReference>
<gene>
    <name evidence="8" type="ORF">SACC_23680</name>
</gene>
<keyword evidence="6" id="KW-0456">Lyase</keyword>
<dbReference type="GO" id="GO:0046872">
    <property type="term" value="F:metal ion binding"/>
    <property type="evidence" value="ECO:0007669"/>
    <property type="project" value="UniProtKB-KW"/>
</dbReference>
<evidence type="ECO:0000256" key="6">
    <source>
        <dbReference type="ARBA" id="ARBA00023239"/>
    </source>
</evidence>
<dbReference type="EMBL" id="AP025226">
    <property type="protein sequence ID" value="BDB99351.1"/>
    <property type="molecule type" value="Genomic_DNA"/>
</dbReference>
<proteinExistence type="inferred from homology"/>
<comment type="similarity">
    <text evidence="2">Belongs to the CobH/CbiC family.</text>
</comment>
<evidence type="ECO:0000256" key="4">
    <source>
        <dbReference type="ARBA" id="ARBA00022723"/>
    </source>
</evidence>
<dbReference type="GO" id="GO:0016993">
    <property type="term" value="F:precorrin-8X methylmutase activity"/>
    <property type="evidence" value="ECO:0007669"/>
    <property type="project" value="InterPro"/>
</dbReference>
<feature type="domain" description="Cobalamin biosynthesis precorrin-8X methylmutase CobH/CbiC" evidence="7">
    <location>
        <begin position="147"/>
        <end position="328"/>
    </location>
</feature>
<dbReference type="Pfam" id="PF01903">
    <property type="entry name" value="CbiX"/>
    <property type="match status" value="1"/>
</dbReference>
<dbReference type="RefSeq" id="WP_229569669.1">
    <property type="nucleotide sequence ID" value="NZ_AP025226.1"/>
</dbReference>
<protein>
    <submittedName>
        <fullName evidence="8">Bifunctional sirohydrochlorin cobalt chelatase/precorrin-8X methylmutase</fullName>
    </submittedName>
</protein>
<organism evidence="8 9">
    <name type="scientific">Saccharolobus caldissimus</name>
    <dbReference type="NCBI Taxonomy" id="1702097"/>
    <lineage>
        <taxon>Archaea</taxon>
        <taxon>Thermoproteota</taxon>
        <taxon>Thermoprotei</taxon>
        <taxon>Sulfolobales</taxon>
        <taxon>Sulfolobaceae</taxon>
        <taxon>Saccharolobus</taxon>
    </lineage>
</organism>
<dbReference type="PANTHER" id="PTHR43588">
    <property type="entry name" value="COBALT-PRECORRIN-8 METHYLMUTASE"/>
    <property type="match status" value="1"/>
</dbReference>
<sequence length="333" mass="37037">MDSLSNTAVLLIGHGSRRETYNEDIENLISYIEKRVNLPVYLTYNEFAKPDWRELLRNIVNKGFERIVIGLVFLGRGNHVFRDIMEFIKVNRLNDWVKTNIYGKEVYIYVTEPLASSPLVTLSLYYRLARALKLFPDITNVVEDPLEIEENSMNMILSSLDIKDERERRIVAKAIFASGNPEIAKFIRINNLDAGIEAIRAESEIVTDVKMVAAGIRWKKITCMIDDDKVKDLSKKLGITRAAASMRIALKEGGKVVVIGNAPTALIETLKIVKEGIDIPFIVASPPGFTNAKDSKEALIKSSIPSVVVTGTYGGSGVAVAIINEIIRLALEG</sequence>
<dbReference type="Pfam" id="PF02570">
    <property type="entry name" value="CbiC"/>
    <property type="match status" value="1"/>
</dbReference>
<dbReference type="AlphaFoldDB" id="A0AAQ4CU70"/>
<keyword evidence="5" id="KW-0413">Isomerase</keyword>
<dbReference type="SUPFAM" id="SSF53800">
    <property type="entry name" value="Chelatase"/>
    <property type="match status" value="1"/>
</dbReference>
<dbReference type="NCBIfam" id="NF004449">
    <property type="entry name" value="PRK05782.1"/>
    <property type="match status" value="1"/>
</dbReference>
<evidence type="ECO:0000256" key="2">
    <source>
        <dbReference type="ARBA" id="ARBA00009774"/>
    </source>
</evidence>
<evidence type="ECO:0000256" key="3">
    <source>
        <dbReference type="ARBA" id="ARBA00022573"/>
    </source>
</evidence>
<evidence type="ECO:0000313" key="9">
    <source>
        <dbReference type="Proteomes" id="UP001319921"/>
    </source>
</evidence>
<keyword evidence="4" id="KW-0479">Metal-binding</keyword>
<dbReference type="InterPro" id="IPR003722">
    <property type="entry name" value="Cbl_synth_CobH/CbiC"/>
</dbReference>
<dbReference type="GO" id="GO:0016829">
    <property type="term" value="F:lyase activity"/>
    <property type="evidence" value="ECO:0007669"/>
    <property type="project" value="UniProtKB-KW"/>
</dbReference>
<dbReference type="PANTHER" id="PTHR43588:SF1">
    <property type="entry name" value="COBALT-PRECORRIN-8 METHYLMUTASE"/>
    <property type="match status" value="1"/>
</dbReference>
<evidence type="ECO:0000259" key="7">
    <source>
        <dbReference type="Pfam" id="PF02570"/>
    </source>
</evidence>
<dbReference type="Gene3D" id="3.40.50.1400">
    <property type="match status" value="1"/>
</dbReference>
<keyword evidence="9" id="KW-1185">Reference proteome</keyword>
<name>A0AAQ4CU70_9CREN</name>
<dbReference type="GO" id="GO:0009236">
    <property type="term" value="P:cobalamin biosynthetic process"/>
    <property type="evidence" value="ECO:0007669"/>
    <property type="project" value="UniProtKB-KW"/>
</dbReference>
<evidence type="ECO:0000313" key="8">
    <source>
        <dbReference type="EMBL" id="BDB99351.1"/>
    </source>
</evidence>
<reference evidence="8 9" key="1">
    <citation type="journal article" date="2022" name="Microbiol. Resour. Announc.">
        <title>Complete Genome Sequence of the Hyperthermophilic and Acidophilic Archaeon Saccharolobus caldissimus Strain HS-3T.</title>
        <authorList>
            <person name="Sakai H.D."/>
            <person name="Kurosawa N."/>
        </authorList>
    </citation>
    <scope>NUCLEOTIDE SEQUENCE [LARGE SCALE GENOMIC DNA]</scope>
    <source>
        <strain evidence="8 9">JCM32116</strain>
    </source>
</reference>
<dbReference type="Gene3D" id="3.40.50.10230">
    <property type="entry name" value="Cobalamin biosynthesis CobH/CbiC, precorrin-8X methylmutase"/>
    <property type="match status" value="1"/>
</dbReference>
<keyword evidence="3" id="KW-0169">Cobalamin biosynthesis</keyword>
<accession>A0AAQ4CU70</accession>
<dbReference type="InterPro" id="IPR036588">
    <property type="entry name" value="CobH/CbiC_sf"/>
</dbReference>
<dbReference type="GeneID" id="68867092"/>
<dbReference type="Proteomes" id="UP001319921">
    <property type="component" value="Chromosome"/>
</dbReference>
<evidence type="ECO:0000256" key="1">
    <source>
        <dbReference type="ARBA" id="ARBA00004953"/>
    </source>
</evidence>
<comment type="pathway">
    <text evidence="1">Cofactor biosynthesis; adenosylcobalamin biosynthesis.</text>
</comment>
<evidence type="ECO:0000256" key="5">
    <source>
        <dbReference type="ARBA" id="ARBA00023235"/>
    </source>
</evidence>